<organism evidence="2">
    <name type="scientific">Salpingoeca rosetta (strain ATCC 50818 / BSB-021)</name>
    <dbReference type="NCBI Taxonomy" id="946362"/>
    <lineage>
        <taxon>Eukaryota</taxon>
        <taxon>Choanoflagellata</taxon>
        <taxon>Craspedida</taxon>
        <taxon>Salpingoecidae</taxon>
        <taxon>Salpingoeca</taxon>
    </lineage>
</organism>
<gene>
    <name evidence="1" type="ORF">PTSG_12255</name>
</gene>
<evidence type="ECO:0000313" key="2">
    <source>
        <dbReference type="Proteomes" id="UP000007799"/>
    </source>
</evidence>
<dbReference type="AlphaFoldDB" id="F2UAG8"/>
<keyword evidence="2" id="KW-1185">Reference proteome</keyword>
<dbReference type="RefSeq" id="XP_004993666.1">
    <property type="nucleotide sequence ID" value="XM_004993609.1"/>
</dbReference>
<dbReference type="KEGG" id="sre:PTSG_12255"/>
<sequence length="638" mass="70104">MCLEQTPTLQVTDGIVILEHIWPSRWKLQFNADPEPYLPTRSRLRGPLRPTASSPSDENYRRVYRALSDEESFQVEGAHALLTSAVDVLTTQRPRVVPIRDATDTADPLAIATQLCHDLAYWHLSKGRPGDARTYAQRKCDIMNDMSDAQLNDPYIEWTQQHHRGICGACGLTAPDLAELTQDTLTHVVLQHKRLTAEQEEQLAQTDTRAFMDITAELSLLHQYISTNADGVNAQLLTVFCLQCIETSRWSLLDVVLPSQAARVHQVVPQFPETGALSVLRDRLELHTCTLEGDRPIPPPLHVPTHVRTDAISDCIRLACSGKYAEARQSVEGGGVERWTGDVVVTLVACIEAGTHGGGEGGGDEAGAVHTCAHALTQHAVRNEDALSALFLHFWPFPWTPALATVLLSLHPHLPHGIGRAMMTTPEWSLPIHSPSSLHLQPDDATAAALMRLTHAFFAQLPYCSVAEAHVDTHASVLLAGAHVLHGAGRSADATAAAMRALFLLTSGYSHVDMSAASPAFQQMVSLLSKCLQDTQPFLSALLLQYTTPIDYTLARTLLGKAVDTNFIVTGTHSALMWDLTLQEMFTHLQRQSRSYVSNVEFPVRTLGPHTITTASPLYSRLLLATLLTIHRTVDSWQ</sequence>
<dbReference type="Proteomes" id="UP000007799">
    <property type="component" value="Unassembled WGS sequence"/>
</dbReference>
<protein>
    <submittedName>
        <fullName evidence="1">Uncharacterized protein</fullName>
    </submittedName>
</protein>
<dbReference type="GeneID" id="16074241"/>
<dbReference type="EMBL" id="GL832966">
    <property type="protein sequence ID" value="EGD73384.1"/>
    <property type="molecule type" value="Genomic_DNA"/>
</dbReference>
<dbReference type="InParanoid" id="F2UAG8"/>
<reference evidence="1" key="1">
    <citation type="submission" date="2009-08" db="EMBL/GenBank/DDBJ databases">
        <title>Annotation of Salpingoeca rosetta.</title>
        <authorList>
            <consortium name="The Broad Institute Genome Sequencing Platform"/>
            <person name="Russ C."/>
            <person name="Cuomo C."/>
            <person name="Burger G."/>
            <person name="Gray M.W."/>
            <person name="Holland P.W.H."/>
            <person name="King N."/>
            <person name="Lang F.B.F."/>
            <person name="Roger A.J."/>
            <person name="Ruiz-Trillo I."/>
            <person name="Young S.K."/>
            <person name="Zeng Q."/>
            <person name="Gargeya S."/>
            <person name="Alvarado L."/>
            <person name="Berlin A."/>
            <person name="Chapman S.B."/>
            <person name="Chen Z."/>
            <person name="Freedman E."/>
            <person name="Gellesch M."/>
            <person name="Goldberg J."/>
            <person name="Griggs A."/>
            <person name="Gujja S."/>
            <person name="Heilman E."/>
            <person name="Heiman D."/>
            <person name="Howarth C."/>
            <person name="Mehta T."/>
            <person name="Neiman D."/>
            <person name="Pearson M."/>
            <person name="Roberts A."/>
            <person name="Saif S."/>
            <person name="Shea T."/>
            <person name="Shenoy N."/>
            <person name="Sisk P."/>
            <person name="Stolte C."/>
            <person name="Sykes S."/>
            <person name="White J."/>
            <person name="Yandava C."/>
            <person name="Haas B."/>
            <person name="Nusbaum C."/>
            <person name="Birren B."/>
        </authorList>
    </citation>
    <scope>NUCLEOTIDE SEQUENCE [LARGE SCALE GENOMIC DNA]</scope>
    <source>
        <strain evidence="1">ATCC 50818</strain>
    </source>
</reference>
<evidence type="ECO:0000313" key="1">
    <source>
        <dbReference type="EMBL" id="EGD73384.1"/>
    </source>
</evidence>
<name>F2UAG8_SALR5</name>
<proteinExistence type="predicted"/>
<accession>F2UAG8</accession>